<feature type="compositionally biased region" description="Basic and acidic residues" evidence="1">
    <location>
        <begin position="393"/>
        <end position="407"/>
    </location>
</feature>
<comment type="caution">
    <text evidence="3">The sequence shown here is derived from an EMBL/GenBank/DDBJ whole genome shotgun (WGS) entry which is preliminary data.</text>
</comment>
<reference evidence="3" key="1">
    <citation type="submission" date="2021-04" db="EMBL/GenBank/DDBJ databases">
        <authorList>
            <consortium name="Molecular Ecology Group"/>
        </authorList>
    </citation>
    <scope>NUCLEOTIDE SEQUENCE</scope>
</reference>
<evidence type="ECO:0000256" key="2">
    <source>
        <dbReference type="SAM" id="Phobius"/>
    </source>
</evidence>
<evidence type="ECO:0000256" key="1">
    <source>
        <dbReference type="SAM" id="MobiDB-lite"/>
    </source>
</evidence>
<dbReference type="AlphaFoldDB" id="A0A8S3ZN43"/>
<feature type="region of interest" description="Disordered" evidence="1">
    <location>
        <begin position="1"/>
        <end position="21"/>
    </location>
</feature>
<organism evidence="3 4">
    <name type="scientific">Candidula unifasciata</name>
    <dbReference type="NCBI Taxonomy" id="100452"/>
    <lineage>
        <taxon>Eukaryota</taxon>
        <taxon>Metazoa</taxon>
        <taxon>Spiralia</taxon>
        <taxon>Lophotrochozoa</taxon>
        <taxon>Mollusca</taxon>
        <taxon>Gastropoda</taxon>
        <taxon>Heterobranchia</taxon>
        <taxon>Euthyneura</taxon>
        <taxon>Panpulmonata</taxon>
        <taxon>Eupulmonata</taxon>
        <taxon>Stylommatophora</taxon>
        <taxon>Helicina</taxon>
        <taxon>Helicoidea</taxon>
        <taxon>Geomitridae</taxon>
        <taxon>Candidula</taxon>
    </lineage>
</organism>
<dbReference type="Proteomes" id="UP000678393">
    <property type="component" value="Unassembled WGS sequence"/>
</dbReference>
<proteinExistence type="predicted"/>
<feature type="region of interest" description="Disordered" evidence="1">
    <location>
        <begin position="300"/>
        <end position="407"/>
    </location>
</feature>
<feature type="transmembrane region" description="Helical" evidence="2">
    <location>
        <begin position="193"/>
        <end position="219"/>
    </location>
</feature>
<evidence type="ECO:0000313" key="3">
    <source>
        <dbReference type="EMBL" id="CAG5129175.1"/>
    </source>
</evidence>
<dbReference type="OrthoDB" id="6103257at2759"/>
<sequence>MPMNSRATGDPSIHSHSGDCDTDLSGKYSEYIEEHREALVAKCQRVNNCIEGLLKDENILLLLKGDNLSLNKTCSLIYENSSNADVRNGQCTAEDRDDIREDLEQHLMLQLDDAKGAGWKNVKKCLRDNYGTEERTTYVNDICRLAQSRPQICDNRNVHKNVTTFFNNQIQYLQCTCRSLQNSNTNNAGKGSILPVFLGGLAGGLLLLLVICVIGWIVYRRRRTKRKSKKRAPNVIYLPAPGSDNCPVYQELYDEKGYNAYGINPSGQPPALPSRYTRGPTDQEEESAYLEPVEAGLRFRPKLPVPGRDNPTYGAPPEYSERATDAQNVLQNKSEDESGFHRNLAKPENGYESVEDVMRSPTDDAPKPGDVQVVPSPAKRTLSNRQGEPGFVKLEKDGSRRVVDTTV</sequence>
<feature type="compositionally biased region" description="Basic and acidic residues" evidence="1">
    <location>
        <begin position="356"/>
        <end position="367"/>
    </location>
</feature>
<keyword evidence="4" id="KW-1185">Reference proteome</keyword>
<accession>A0A8S3ZN43</accession>
<evidence type="ECO:0000313" key="4">
    <source>
        <dbReference type="Proteomes" id="UP000678393"/>
    </source>
</evidence>
<protein>
    <submittedName>
        <fullName evidence="3">Uncharacterized protein</fullName>
    </submittedName>
</protein>
<dbReference type="EMBL" id="CAJHNH020003380">
    <property type="protein sequence ID" value="CAG5129175.1"/>
    <property type="molecule type" value="Genomic_DNA"/>
</dbReference>
<keyword evidence="2" id="KW-0472">Membrane</keyword>
<keyword evidence="2" id="KW-1133">Transmembrane helix</keyword>
<gene>
    <name evidence="3" type="ORF">CUNI_LOCUS14733</name>
</gene>
<keyword evidence="2" id="KW-0812">Transmembrane</keyword>
<name>A0A8S3ZN43_9EUPU</name>